<evidence type="ECO:0000256" key="2">
    <source>
        <dbReference type="SAM" id="Phobius"/>
    </source>
</evidence>
<comment type="caution">
    <text evidence="3">The sequence shown here is derived from an EMBL/GenBank/DDBJ whole genome shotgun (WGS) entry which is preliminary data.</text>
</comment>
<keyword evidence="2" id="KW-1133">Transmembrane helix</keyword>
<feature type="transmembrane region" description="Helical" evidence="2">
    <location>
        <begin position="275"/>
        <end position="294"/>
    </location>
</feature>
<reference evidence="4" key="1">
    <citation type="journal article" date="2023" name="Mol. Phylogenet. Evol.">
        <title>Genome-scale phylogeny and comparative genomics of the fungal order Sordariales.</title>
        <authorList>
            <person name="Hensen N."/>
            <person name="Bonometti L."/>
            <person name="Westerberg I."/>
            <person name="Brannstrom I.O."/>
            <person name="Guillou S."/>
            <person name="Cros-Aarteil S."/>
            <person name="Calhoun S."/>
            <person name="Haridas S."/>
            <person name="Kuo A."/>
            <person name="Mondo S."/>
            <person name="Pangilinan J."/>
            <person name="Riley R."/>
            <person name="LaButti K."/>
            <person name="Andreopoulos B."/>
            <person name="Lipzen A."/>
            <person name="Chen C."/>
            <person name="Yan M."/>
            <person name="Daum C."/>
            <person name="Ng V."/>
            <person name="Clum A."/>
            <person name="Steindorff A."/>
            <person name="Ohm R.A."/>
            <person name="Martin F."/>
            <person name="Silar P."/>
            <person name="Natvig D.O."/>
            <person name="Lalanne C."/>
            <person name="Gautier V."/>
            <person name="Ament-Velasquez S.L."/>
            <person name="Kruys A."/>
            <person name="Hutchinson M.I."/>
            <person name="Powell A.J."/>
            <person name="Barry K."/>
            <person name="Miller A.N."/>
            <person name="Grigoriev I.V."/>
            <person name="Debuchy R."/>
            <person name="Gladieux P."/>
            <person name="Hiltunen Thoren M."/>
            <person name="Johannesson H."/>
        </authorList>
    </citation>
    <scope>NUCLEOTIDE SEQUENCE [LARGE SCALE GENOMIC DNA]</scope>
    <source>
        <strain evidence="4">CBS 284.82</strain>
    </source>
</reference>
<keyword evidence="2" id="KW-0812">Transmembrane</keyword>
<protein>
    <recommendedName>
        <fullName evidence="5">Integral membrane protein</fullName>
    </recommendedName>
</protein>
<name>A0AAN6PC30_9PEZI</name>
<keyword evidence="2" id="KW-0472">Membrane</keyword>
<feature type="transmembrane region" description="Helical" evidence="2">
    <location>
        <begin position="348"/>
        <end position="370"/>
    </location>
</feature>
<dbReference type="AlphaFoldDB" id="A0AAN6PC30"/>
<feature type="compositionally biased region" description="Polar residues" evidence="1">
    <location>
        <begin position="32"/>
        <end position="51"/>
    </location>
</feature>
<feature type="transmembrane region" description="Helical" evidence="2">
    <location>
        <begin position="314"/>
        <end position="336"/>
    </location>
</feature>
<dbReference type="Proteomes" id="UP001303115">
    <property type="component" value="Unassembled WGS sequence"/>
</dbReference>
<feature type="transmembrane region" description="Helical" evidence="2">
    <location>
        <begin position="120"/>
        <end position="148"/>
    </location>
</feature>
<sequence length="427" mass="46599">MTGHDHPSSEAIHSSGPLAFLHPTARYHPLTATGQDQPQPPNGSFTINTPAKPTATEDGSRENQQIYHVWRSRDNRKGRHRALVTGQGAKGRDEGRKSRLVKKTGYGLTRLVTRFPVWDISYLVAVAFVLGSVIWCINGCFVWLPLVAPASEFPGETDEGAGILAFLGATVFEIGSVLMVVEAVNAERSDCFGWALEESLEDHGLRLRPRHEGCHHPHRGRHALLKDSAVAAMAATAVDSVAEPGGLEERKGDDGNVRQWWPAWHELSTHYIKEIGFLASFVQLLGASIFWISGFTALPPIYNALSAPVMDGVYWVPQVVGGTGFIVSGLMFMVEVQDKWYKPAPKTLGWHVGFWNLIGGIGFTLCPAVGFGSQSSFALEYASGLSTFVGSWAFLIGSVAQWYESLDKYPVSVEEAPTWLPSGEKAV</sequence>
<feature type="region of interest" description="Disordered" evidence="1">
    <location>
        <begin position="75"/>
        <end position="97"/>
    </location>
</feature>
<gene>
    <name evidence="3" type="ORF">C8A01DRAFT_19446</name>
</gene>
<evidence type="ECO:0000256" key="1">
    <source>
        <dbReference type="SAM" id="MobiDB-lite"/>
    </source>
</evidence>
<feature type="region of interest" description="Disordered" evidence="1">
    <location>
        <begin position="29"/>
        <end position="63"/>
    </location>
</feature>
<accession>A0AAN6PC30</accession>
<feature type="transmembrane region" description="Helical" evidence="2">
    <location>
        <begin position="382"/>
        <end position="403"/>
    </location>
</feature>
<evidence type="ECO:0000313" key="4">
    <source>
        <dbReference type="Proteomes" id="UP001303115"/>
    </source>
</evidence>
<dbReference type="EMBL" id="MU854518">
    <property type="protein sequence ID" value="KAK4033636.1"/>
    <property type="molecule type" value="Genomic_DNA"/>
</dbReference>
<feature type="transmembrane region" description="Helical" evidence="2">
    <location>
        <begin position="160"/>
        <end position="181"/>
    </location>
</feature>
<evidence type="ECO:0000313" key="3">
    <source>
        <dbReference type="EMBL" id="KAK4033636.1"/>
    </source>
</evidence>
<keyword evidence="4" id="KW-1185">Reference proteome</keyword>
<evidence type="ECO:0008006" key="5">
    <source>
        <dbReference type="Google" id="ProtNLM"/>
    </source>
</evidence>
<organism evidence="3 4">
    <name type="scientific">Parachaetomium inaequale</name>
    <dbReference type="NCBI Taxonomy" id="2588326"/>
    <lineage>
        <taxon>Eukaryota</taxon>
        <taxon>Fungi</taxon>
        <taxon>Dikarya</taxon>
        <taxon>Ascomycota</taxon>
        <taxon>Pezizomycotina</taxon>
        <taxon>Sordariomycetes</taxon>
        <taxon>Sordariomycetidae</taxon>
        <taxon>Sordariales</taxon>
        <taxon>Chaetomiaceae</taxon>
        <taxon>Parachaetomium</taxon>
    </lineage>
</organism>
<proteinExistence type="predicted"/>